<dbReference type="AlphaFoldDB" id="B7PI15"/>
<reference evidence="2" key="2">
    <citation type="submission" date="2020-05" db="UniProtKB">
        <authorList>
            <consortium name="EnsemblMetazoa"/>
        </authorList>
    </citation>
    <scope>IDENTIFICATION</scope>
    <source>
        <strain evidence="2">wikel</strain>
    </source>
</reference>
<gene>
    <name evidence="1" type="ORF">IscW_ISCW004763</name>
</gene>
<dbReference type="HOGENOM" id="CLU_2870078_0_0_1"/>
<keyword evidence="3" id="KW-1185">Reference proteome</keyword>
<protein>
    <recommendedName>
        <fullName evidence="4">RRM domain-containing protein</fullName>
    </recommendedName>
</protein>
<dbReference type="EnsemblMetazoa" id="ISCW004763-RA">
    <property type="protein sequence ID" value="ISCW004763-PA"/>
    <property type="gene ID" value="ISCW004763"/>
</dbReference>
<dbReference type="InParanoid" id="B7PI15"/>
<reference evidence="1 3" key="1">
    <citation type="submission" date="2008-03" db="EMBL/GenBank/DDBJ databases">
        <title>Annotation of Ixodes scapularis.</title>
        <authorList>
            <consortium name="Ixodes scapularis Genome Project Consortium"/>
            <person name="Caler E."/>
            <person name="Hannick L.I."/>
            <person name="Bidwell S."/>
            <person name="Joardar V."/>
            <person name="Thiagarajan M."/>
            <person name="Amedeo P."/>
            <person name="Galinsky K.J."/>
            <person name="Schobel S."/>
            <person name="Inman J."/>
            <person name="Hostetler J."/>
            <person name="Miller J."/>
            <person name="Hammond M."/>
            <person name="Megy K."/>
            <person name="Lawson D."/>
            <person name="Kodira C."/>
            <person name="Sutton G."/>
            <person name="Meyer J."/>
            <person name="Hill C.A."/>
            <person name="Birren B."/>
            <person name="Nene V."/>
            <person name="Collins F."/>
            <person name="Alarcon-Chaidez F."/>
            <person name="Wikel S."/>
            <person name="Strausberg R."/>
        </authorList>
    </citation>
    <scope>NUCLEOTIDE SEQUENCE [LARGE SCALE GENOMIC DNA]</scope>
    <source>
        <strain evidence="3">Wikel</strain>
        <strain evidence="1">Wikel colony</strain>
    </source>
</reference>
<dbReference type="PaxDb" id="6945-B7PI15"/>
<name>B7PI15_IXOSC</name>
<dbReference type="EMBL" id="DS716387">
    <property type="protein sequence ID" value="EEC06237.1"/>
    <property type="molecule type" value="Genomic_DNA"/>
</dbReference>
<dbReference type="Proteomes" id="UP000001555">
    <property type="component" value="Unassembled WGS sequence"/>
</dbReference>
<dbReference type="EMBL" id="ABJB010917821">
    <property type="status" value="NOT_ANNOTATED_CDS"/>
    <property type="molecule type" value="Genomic_DNA"/>
</dbReference>
<dbReference type="VEuPathDB" id="VectorBase:ISCI004763"/>
<evidence type="ECO:0008006" key="4">
    <source>
        <dbReference type="Google" id="ProtNLM"/>
    </source>
</evidence>
<evidence type="ECO:0000313" key="1">
    <source>
        <dbReference type="EMBL" id="EEC06237.1"/>
    </source>
</evidence>
<evidence type="ECO:0000313" key="3">
    <source>
        <dbReference type="Proteomes" id="UP000001555"/>
    </source>
</evidence>
<dbReference type="VEuPathDB" id="VectorBase:ISCW004763"/>
<sequence length="64" mass="7614">MYLVIDLNHTEKEIRMHSLPPFIPNEEVGKAFASFGKVKSVIRERWRKPSYDGLCTYYFMNKCQ</sequence>
<evidence type="ECO:0000313" key="2">
    <source>
        <dbReference type="EnsemblMetazoa" id="ISCW004763-PA"/>
    </source>
</evidence>
<organism>
    <name type="scientific">Ixodes scapularis</name>
    <name type="common">Black-legged tick</name>
    <name type="synonym">Deer tick</name>
    <dbReference type="NCBI Taxonomy" id="6945"/>
    <lineage>
        <taxon>Eukaryota</taxon>
        <taxon>Metazoa</taxon>
        <taxon>Ecdysozoa</taxon>
        <taxon>Arthropoda</taxon>
        <taxon>Chelicerata</taxon>
        <taxon>Arachnida</taxon>
        <taxon>Acari</taxon>
        <taxon>Parasitiformes</taxon>
        <taxon>Ixodida</taxon>
        <taxon>Ixodoidea</taxon>
        <taxon>Ixodidae</taxon>
        <taxon>Ixodinae</taxon>
        <taxon>Ixodes</taxon>
    </lineage>
</organism>
<accession>B7PI15</accession>
<proteinExistence type="predicted"/>